<proteinExistence type="predicted"/>
<dbReference type="AlphaFoldDB" id="A0AAW2GAI4"/>
<comment type="caution">
    <text evidence="1">The sequence shown here is derived from an EMBL/GenBank/DDBJ whole genome shotgun (WGS) entry which is preliminary data.</text>
</comment>
<gene>
    <name evidence="1" type="ORF">PUN28_006393</name>
</gene>
<dbReference type="EMBL" id="JADYXP020000005">
    <property type="protein sequence ID" value="KAL0124510.1"/>
    <property type="molecule type" value="Genomic_DNA"/>
</dbReference>
<evidence type="ECO:0000313" key="2">
    <source>
        <dbReference type="Proteomes" id="UP001430953"/>
    </source>
</evidence>
<organism evidence="1 2">
    <name type="scientific">Cardiocondyla obscurior</name>
    <dbReference type="NCBI Taxonomy" id="286306"/>
    <lineage>
        <taxon>Eukaryota</taxon>
        <taxon>Metazoa</taxon>
        <taxon>Ecdysozoa</taxon>
        <taxon>Arthropoda</taxon>
        <taxon>Hexapoda</taxon>
        <taxon>Insecta</taxon>
        <taxon>Pterygota</taxon>
        <taxon>Neoptera</taxon>
        <taxon>Endopterygota</taxon>
        <taxon>Hymenoptera</taxon>
        <taxon>Apocrita</taxon>
        <taxon>Aculeata</taxon>
        <taxon>Formicoidea</taxon>
        <taxon>Formicidae</taxon>
        <taxon>Myrmicinae</taxon>
        <taxon>Cardiocondyla</taxon>
    </lineage>
</organism>
<name>A0AAW2GAI4_9HYME</name>
<accession>A0AAW2GAI4</accession>
<evidence type="ECO:0000313" key="1">
    <source>
        <dbReference type="EMBL" id="KAL0124510.1"/>
    </source>
</evidence>
<reference evidence="1 2" key="1">
    <citation type="submission" date="2023-03" db="EMBL/GenBank/DDBJ databases">
        <title>High recombination rates correlate with genetic variation in Cardiocondyla obscurior ants.</title>
        <authorList>
            <person name="Errbii M."/>
        </authorList>
    </citation>
    <scope>NUCLEOTIDE SEQUENCE [LARGE SCALE GENOMIC DNA]</scope>
    <source>
        <strain evidence="1">Alpha-2009</strain>
        <tissue evidence="1">Whole body</tissue>
    </source>
</reference>
<dbReference type="Proteomes" id="UP001430953">
    <property type="component" value="Unassembled WGS sequence"/>
</dbReference>
<sequence>MQGVFREIPLVAPTVVVRHRRERRSSSWASLRTHATVRFARNTYTEATRWKKCVTFSRKWNSRKPPSPSLSLSIFFSISLANILHEILRVCKFRNELRKQIVYNTFHDQMINDLREATN</sequence>
<protein>
    <submittedName>
        <fullName evidence="1">Uncharacterized protein</fullName>
    </submittedName>
</protein>
<keyword evidence="2" id="KW-1185">Reference proteome</keyword>